<keyword evidence="3" id="KW-1185">Reference proteome</keyword>
<sequence length="234" mass="25362">MDIDIYSDVACPWCYLGKRRLELALERFDGDVTVRWRPFQLDPSAPTEPTPLQPALAAKFGGLDRVQQMNDQMAELGRAVGLDYRFGDAQHVNTFPAHRLAWYAEREGYGIAVTDGLFRAYFTEGRNVADPAVLLEVGVAAGLEREALSAFLDSDEGSAEVAAELAEAQQLGITGVPTYVLAGKYAVSGAQEPDTLLEVLKEVQQRESAITPLTTLGDTTDTQAGTCTDESCAI</sequence>
<protein>
    <submittedName>
        <fullName evidence="2">DSBA oxidoreductase</fullName>
    </submittedName>
</protein>
<dbReference type="EMBL" id="AP023354">
    <property type="protein sequence ID" value="BCJ27087.1"/>
    <property type="molecule type" value="Genomic_DNA"/>
</dbReference>
<dbReference type="InterPro" id="IPR036249">
    <property type="entry name" value="Thioredoxin-like_sf"/>
</dbReference>
<dbReference type="CDD" id="cd03024">
    <property type="entry name" value="DsbA_FrnE"/>
    <property type="match status" value="1"/>
</dbReference>
<dbReference type="Proteomes" id="UP000680750">
    <property type="component" value="Chromosome"/>
</dbReference>
<proteinExistence type="predicted"/>
<dbReference type="AlphaFoldDB" id="A0A810KW17"/>
<dbReference type="Gene3D" id="3.40.30.10">
    <property type="entry name" value="Glutaredoxin"/>
    <property type="match status" value="1"/>
</dbReference>
<feature type="domain" description="DSBA-like thioredoxin" evidence="1">
    <location>
        <begin position="3"/>
        <end position="200"/>
    </location>
</feature>
<dbReference type="GO" id="GO:0016491">
    <property type="term" value="F:oxidoreductase activity"/>
    <property type="evidence" value="ECO:0007669"/>
    <property type="project" value="InterPro"/>
</dbReference>
<dbReference type="KEGG" id="aser:Asera_11950"/>
<evidence type="ECO:0000259" key="1">
    <source>
        <dbReference type="Pfam" id="PF01323"/>
    </source>
</evidence>
<dbReference type="Pfam" id="PF01323">
    <property type="entry name" value="DSBA"/>
    <property type="match status" value="1"/>
</dbReference>
<evidence type="ECO:0000313" key="2">
    <source>
        <dbReference type="EMBL" id="BCJ27087.1"/>
    </source>
</evidence>
<name>A0A810KW17_9ACTN</name>
<dbReference type="RefSeq" id="WP_084131073.1">
    <property type="nucleotide sequence ID" value="NZ_AP023354.1"/>
</dbReference>
<evidence type="ECO:0000313" key="3">
    <source>
        <dbReference type="Proteomes" id="UP000680750"/>
    </source>
</evidence>
<organism evidence="2 3">
    <name type="scientific">Actinocatenispora sera</name>
    <dbReference type="NCBI Taxonomy" id="390989"/>
    <lineage>
        <taxon>Bacteria</taxon>
        <taxon>Bacillati</taxon>
        <taxon>Actinomycetota</taxon>
        <taxon>Actinomycetes</taxon>
        <taxon>Micromonosporales</taxon>
        <taxon>Micromonosporaceae</taxon>
        <taxon>Actinocatenispora</taxon>
    </lineage>
</organism>
<dbReference type="OrthoDB" id="9799122at2"/>
<dbReference type="PANTHER" id="PTHR13887">
    <property type="entry name" value="GLUTATHIONE S-TRANSFERASE KAPPA"/>
    <property type="match status" value="1"/>
</dbReference>
<gene>
    <name evidence="2" type="ORF">Asera_11950</name>
</gene>
<dbReference type="InterPro" id="IPR001853">
    <property type="entry name" value="DSBA-like_thioredoxin_dom"/>
</dbReference>
<dbReference type="SUPFAM" id="SSF52833">
    <property type="entry name" value="Thioredoxin-like"/>
    <property type="match status" value="1"/>
</dbReference>
<dbReference type="PANTHER" id="PTHR13887:SF41">
    <property type="entry name" value="THIOREDOXIN SUPERFAMILY PROTEIN"/>
    <property type="match status" value="1"/>
</dbReference>
<accession>A0A810KW17</accession>
<reference evidence="2" key="1">
    <citation type="submission" date="2020-08" db="EMBL/GenBank/DDBJ databases">
        <title>Whole genome shotgun sequence of Actinocatenispora sera NBRC 101916.</title>
        <authorList>
            <person name="Komaki H."/>
            <person name="Tamura T."/>
        </authorList>
    </citation>
    <scope>NUCLEOTIDE SEQUENCE</scope>
    <source>
        <strain evidence="2">NBRC 101916</strain>
    </source>
</reference>